<protein>
    <submittedName>
        <fullName evidence="1">Uncharacterized protein</fullName>
    </submittedName>
</protein>
<keyword evidence="2" id="KW-1185">Reference proteome</keyword>
<gene>
    <name evidence="1" type="ORF">OSB52_08725</name>
</gene>
<reference evidence="1" key="1">
    <citation type="submission" date="2022-10" db="EMBL/GenBank/DDBJ databases">
        <title>WGS of marine actinomycetes from Thailand.</title>
        <authorList>
            <person name="Thawai C."/>
        </authorList>
    </citation>
    <scope>NUCLEOTIDE SEQUENCE</scope>
    <source>
        <strain evidence="1">SW21</strain>
    </source>
</reference>
<name>A0A9X3D5J8_9ACTN</name>
<evidence type="ECO:0000313" key="2">
    <source>
        <dbReference type="Proteomes" id="UP001143347"/>
    </source>
</evidence>
<dbReference type="RefSeq" id="WP_266061296.1">
    <property type="nucleotide sequence ID" value="NZ_JAPKFM010000006.1"/>
</dbReference>
<organism evidence="1 2">
    <name type="scientific">Gordonia aquimaris</name>
    <dbReference type="NCBI Taxonomy" id="2984863"/>
    <lineage>
        <taxon>Bacteria</taxon>
        <taxon>Bacillati</taxon>
        <taxon>Actinomycetota</taxon>
        <taxon>Actinomycetes</taxon>
        <taxon>Mycobacteriales</taxon>
        <taxon>Gordoniaceae</taxon>
        <taxon>Gordonia</taxon>
    </lineage>
</organism>
<evidence type="ECO:0000313" key="1">
    <source>
        <dbReference type="EMBL" id="MCX2964171.1"/>
    </source>
</evidence>
<proteinExistence type="predicted"/>
<sequence>MSNLLAHWRLRRTVNDRLANTAQWHTGRTMPSHRISSVTTNLAWLPDHHLPVAATLAHADDLIGQVGELLFACQSESDGLFELREESDGVVNRAVVASLTPIPRKLPMLVADALVALRGALEHTLFAEIVHRDGALGERVAKLVEMPARSTRADFDEWKERRDRKGPPSLSASGDLMCSIESLQPFQRVKSPADHPLARLASYTNHAKHRTPAVAAVMLPVVYREDQLPKSFADLPQRDERPLHIGEVVFESPVGDIVPLTLHPTVGLNRPGTDLWPVLMHELRDIAEWVRMQAVPRLITGGDPPTDALPASFDISVGHDDERRAIAEGSHTTGFDRQLTHLTAAKTARPGLIEIVGMTPGAPSLDLVRRWADHLTDEQAVEKAERLEAFRNIATAADQARAMGVVDGLLREAQEFVDEEA</sequence>
<comment type="caution">
    <text evidence="1">The sequence shown here is derived from an EMBL/GenBank/DDBJ whole genome shotgun (WGS) entry which is preliminary data.</text>
</comment>
<dbReference type="AlphaFoldDB" id="A0A9X3D5J8"/>
<dbReference type="EMBL" id="JAPKFM010000006">
    <property type="protein sequence ID" value="MCX2964171.1"/>
    <property type="molecule type" value="Genomic_DNA"/>
</dbReference>
<accession>A0A9X3D5J8</accession>
<dbReference type="Proteomes" id="UP001143347">
    <property type="component" value="Unassembled WGS sequence"/>
</dbReference>